<comment type="subunit">
    <text evidence="9">Homodimer, forms a heterotetramer with a Cas1 homodimer.</text>
</comment>
<evidence type="ECO:0000256" key="1">
    <source>
        <dbReference type="ARBA" id="ARBA00001946"/>
    </source>
</evidence>
<protein>
    <recommendedName>
        <fullName evidence="9">CRISPR-associated endoribonuclease Cas2</fullName>
        <ecNumber evidence="9">3.1.-.-</ecNumber>
    </recommendedName>
</protein>
<keyword evidence="7 9" id="KW-0460">Magnesium</keyword>
<evidence type="ECO:0000256" key="6">
    <source>
        <dbReference type="ARBA" id="ARBA00022801"/>
    </source>
</evidence>
<sequence>MRLLVFFDLPTTSAAAKRAYVLFRRFLLKDGYDMLQWSVYGRVVNGFDDMETHLNRLNMNLPPEGSVRCLTVSEKQFAAMKLLVGPPRKQEKKVSAQQLVLL</sequence>
<evidence type="ECO:0000256" key="8">
    <source>
        <dbReference type="ARBA" id="ARBA00023118"/>
    </source>
</evidence>
<evidence type="ECO:0000256" key="2">
    <source>
        <dbReference type="ARBA" id="ARBA00009959"/>
    </source>
</evidence>
<evidence type="ECO:0000256" key="9">
    <source>
        <dbReference type="HAMAP-Rule" id="MF_01471"/>
    </source>
</evidence>
<accession>A0ABW8Q102</accession>
<keyword evidence="4 9" id="KW-0479">Metal-binding</keyword>
<evidence type="ECO:0000256" key="5">
    <source>
        <dbReference type="ARBA" id="ARBA00022759"/>
    </source>
</evidence>
<dbReference type="EMBL" id="JBANFI010000010">
    <property type="protein sequence ID" value="MFK7161814.1"/>
    <property type="molecule type" value="Genomic_DNA"/>
</dbReference>
<name>A0ABW8Q102_9GAMM</name>
<comment type="function">
    <text evidence="9">CRISPR (clustered regularly interspaced short palindromic repeat), is an adaptive immune system that provides protection against mobile genetic elements (viruses, transposable elements and conjugative plasmids). CRISPR clusters contain sequences complementary to antecedent mobile elements and target invading nucleic acids. CRISPR clusters are transcribed and processed into CRISPR RNA (crRNA). Functions as a ssRNA-specific endoribonuclease. Involved in the integration of spacer DNA into the CRISPR cassette.</text>
</comment>
<dbReference type="SUPFAM" id="SSF143430">
    <property type="entry name" value="TTP0101/SSO1404-like"/>
    <property type="match status" value="1"/>
</dbReference>
<comment type="similarity">
    <text evidence="2 9">Belongs to the CRISPR-associated endoribonuclease Cas2 protein family.</text>
</comment>
<feature type="binding site" evidence="9">
    <location>
        <position position="8"/>
    </location>
    <ligand>
        <name>Mg(2+)</name>
        <dbReference type="ChEBI" id="CHEBI:18420"/>
        <note>catalytic</note>
    </ligand>
</feature>
<dbReference type="CDD" id="cd09638">
    <property type="entry name" value="Cas2_I_II_III"/>
    <property type="match status" value="1"/>
</dbReference>
<comment type="cofactor">
    <cofactor evidence="1 9">
        <name>Mg(2+)</name>
        <dbReference type="ChEBI" id="CHEBI:18420"/>
    </cofactor>
</comment>
<keyword evidence="5 9" id="KW-0255">Endonuclease</keyword>
<proteinExistence type="inferred from homology"/>
<comment type="caution">
    <text evidence="10">The sequence shown here is derived from an EMBL/GenBank/DDBJ whole genome shotgun (WGS) entry which is preliminary data.</text>
</comment>
<dbReference type="EC" id="3.1.-.-" evidence="9"/>
<keyword evidence="8 9" id="KW-0051">Antiviral defense</keyword>
<evidence type="ECO:0000256" key="4">
    <source>
        <dbReference type="ARBA" id="ARBA00022723"/>
    </source>
</evidence>
<keyword evidence="3 9" id="KW-0540">Nuclease</keyword>
<evidence type="ECO:0000256" key="3">
    <source>
        <dbReference type="ARBA" id="ARBA00022722"/>
    </source>
</evidence>
<dbReference type="GO" id="GO:0004519">
    <property type="term" value="F:endonuclease activity"/>
    <property type="evidence" value="ECO:0007669"/>
    <property type="project" value="UniProtKB-KW"/>
</dbReference>
<evidence type="ECO:0000313" key="11">
    <source>
        <dbReference type="Proteomes" id="UP001621714"/>
    </source>
</evidence>
<dbReference type="Pfam" id="PF09827">
    <property type="entry name" value="CRISPR_Cas2"/>
    <property type="match status" value="1"/>
</dbReference>
<dbReference type="RefSeq" id="WP_405341374.1">
    <property type="nucleotide sequence ID" value="NZ_JBANFI010000010.1"/>
</dbReference>
<keyword evidence="6 9" id="KW-0378">Hydrolase</keyword>
<keyword evidence="11" id="KW-1185">Reference proteome</keyword>
<dbReference type="NCBIfam" id="TIGR01573">
    <property type="entry name" value="cas2"/>
    <property type="match status" value="1"/>
</dbReference>
<evidence type="ECO:0000256" key="7">
    <source>
        <dbReference type="ARBA" id="ARBA00022842"/>
    </source>
</evidence>
<dbReference type="Proteomes" id="UP001621714">
    <property type="component" value="Unassembled WGS sequence"/>
</dbReference>
<evidence type="ECO:0000313" key="10">
    <source>
        <dbReference type="EMBL" id="MFK7161814.1"/>
    </source>
</evidence>
<dbReference type="HAMAP" id="MF_01471">
    <property type="entry name" value="Cas2"/>
    <property type="match status" value="1"/>
</dbReference>
<gene>
    <name evidence="9 10" type="primary">cas2</name>
    <name evidence="10" type="ORF">V6U78_12290</name>
</gene>
<organism evidence="10 11">
    <name type="scientific">Marinospirillum alkalitolerans</name>
    <dbReference type="NCBI Taxonomy" id="3123374"/>
    <lineage>
        <taxon>Bacteria</taxon>
        <taxon>Pseudomonadati</taxon>
        <taxon>Pseudomonadota</taxon>
        <taxon>Gammaproteobacteria</taxon>
        <taxon>Oceanospirillales</taxon>
        <taxon>Oceanospirillaceae</taxon>
        <taxon>Marinospirillum</taxon>
    </lineage>
</organism>
<dbReference type="InterPro" id="IPR021127">
    <property type="entry name" value="CRISPR_associated_Cas2"/>
</dbReference>
<reference evidence="10 11" key="1">
    <citation type="submission" date="2024-02" db="EMBL/GenBank/DDBJ databases">
        <title>Marinospirillum sp. MEB 164 isolated from Lonar lake sediment.</title>
        <authorList>
            <person name="Joshi A."/>
            <person name="Thite S."/>
        </authorList>
    </citation>
    <scope>NUCLEOTIDE SEQUENCE [LARGE SCALE GENOMIC DNA]</scope>
    <source>
        <strain evidence="10 11">MEB164</strain>
    </source>
</reference>
<dbReference type="InterPro" id="IPR019199">
    <property type="entry name" value="Virulence_VapD/CRISPR_Cas2"/>
</dbReference>